<keyword evidence="6 8" id="KW-1133">Transmembrane helix</keyword>
<dbReference type="InterPro" id="IPR050297">
    <property type="entry name" value="LipidA_mod_glycosyltrf_83"/>
</dbReference>
<evidence type="ECO:0000256" key="7">
    <source>
        <dbReference type="ARBA" id="ARBA00023136"/>
    </source>
</evidence>
<sequence>MITSTLPDTARRDPRFATIGVAAIAALGSVALLAVLDRYGYFGDELYFLAAGRRLTASYADQGPLVPLIAHVIDTIAPGSLCALRLPAVVATAAAIVVTALIARELGGNRAAQLLAATGYATSPFLLVQGSQLATNTIDVALWVMITWLLVRWTRNRRDSLLIWAALVTATALQVKWLIPTLWLTMAVAAVAVGPRELLRRRALWLGAAIVVATALPSIWWQHRNGWPQLSMGGVVAAENEFVGGRLLFIPSAMFVAGLLGSVLLVCGVWALLRSEPLRNYRFLGVTVLLLFAVFIALGGRPYYVAGVYSVAMAAGAVWLTRDTQRWQRVVAVPLIGASVALALWSLPWQPESDIPPAPDSPSISILLYGRFGWPDLGAATAQAYRALTPDEQTHAVIIANSYWQASALDNYRDGYLPAVYSPSRGWGYFGAPPDSATTALFVDRRPDTAKTLCAHVQPVGRVDARLGYPGVTRDVTIWKCTDPLLPWSRVWPSLLRLG</sequence>
<gene>
    <name evidence="10" type="ORF">M2272_004523</name>
</gene>
<accession>A0ABT6L6M5</accession>
<feature type="transmembrane region" description="Helical" evidence="8">
    <location>
        <begin position="16"/>
        <end position="36"/>
    </location>
</feature>
<evidence type="ECO:0000313" key="10">
    <source>
        <dbReference type="EMBL" id="MDH6197867.1"/>
    </source>
</evidence>
<feature type="transmembrane region" description="Helical" evidence="8">
    <location>
        <begin position="203"/>
        <end position="221"/>
    </location>
</feature>
<keyword evidence="7 8" id="KW-0472">Membrane</keyword>
<comment type="caution">
    <text evidence="10">The sequence shown here is derived from an EMBL/GenBank/DDBJ whole genome shotgun (WGS) entry which is preliminary data.</text>
</comment>
<reference evidence="10 11" key="1">
    <citation type="submission" date="2023-04" db="EMBL/GenBank/DDBJ databases">
        <title>Forest soil microbial communities from Buena Vista Peninsula, Colon Province, Panama.</title>
        <authorList>
            <person name="Bouskill N."/>
        </authorList>
    </citation>
    <scope>NUCLEOTIDE SEQUENCE [LARGE SCALE GENOMIC DNA]</scope>
    <source>
        <strain evidence="10 11">AC80</strain>
    </source>
</reference>
<evidence type="ECO:0000256" key="4">
    <source>
        <dbReference type="ARBA" id="ARBA00022679"/>
    </source>
</evidence>
<evidence type="ECO:0000256" key="2">
    <source>
        <dbReference type="ARBA" id="ARBA00022475"/>
    </source>
</evidence>
<feature type="domain" description="Glycosyltransferase RgtA/B/C/D-like" evidence="9">
    <location>
        <begin position="61"/>
        <end position="221"/>
    </location>
</feature>
<name>A0ABT6L6M5_9MYCO</name>
<keyword evidence="3" id="KW-0328">Glycosyltransferase</keyword>
<comment type="subcellular location">
    <subcellularLocation>
        <location evidence="1">Cell membrane</location>
        <topology evidence="1">Multi-pass membrane protein</topology>
    </subcellularLocation>
</comment>
<dbReference type="PANTHER" id="PTHR33908">
    <property type="entry name" value="MANNOSYLTRANSFERASE YKCB-RELATED"/>
    <property type="match status" value="1"/>
</dbReference>
<keyword evidence="2" id="KW-1003">Cell membrane</keyword>
<evidence type="ECO:0000313" key="11">
    <source>
        <dbReference type="Proteomes" id="UP001160130"/>
    </source>
</evidence>
<dbReference type="EMBL" id="JARXVE010000008">
    <property type="protein sequence ID" value="MDH6197867.1"/>
    <property type="molecule type" value="Genomic_DNA"/>
</dbReference>
<keyword evidence="11" id="KW-1185">Reference proteome</keyword>
<evidence type="ECO:0000256" key="8">
    <source>
        <dbReference type="SAM" id="Phobius"/>
    </source>
</evidence>
<evidence type="ECO:0000256" key="1">
    <source>
        <dbReference type="ARBA" id="ARBA00004651"/>
    </source>
</evidence>
<evidence type="ECO:0000256" key="3">
    <source>
        <dbReference type="ARBA" id="ARBA00022676"/>
    </source>
</evidence>
<feature type="transmembrane region" description="Helical" evidence="8">
    <location>
        <begin position="163"/>
        <end position="191"/>
    </location>
</feature>
<feature type="transmembrane region" description="Helical" evidence="8">
    <location>
        <begin position="280"/>
        <end position="298"/>
    </location>
</feature>
<dbReference type="PANTHER" id="PTHR33908:SF11">
    <property type="entry name" value="MEMBRANE PROTEIN"/>
    <property type="match status" value="1"/>
</dbReference>
<feature type="transmembrane region" description="Helical" evidence="8">
    <location>
        <begin position="133"/>
        <end position="151"/>
    </location>
</feature>
<dbReference type="Pfam" id="PF13231">
    <property type="entry name" value="PMT_2"/>
    <property type="match status" value="1"/>
</dbReference>
<dbReference type="Proteomes" id="UP001160130">
    <property type="component" value="Unassembled WGS sequence"/>
</dbReference>
<feature type="transmembrane region" description="Helical" evidence="8">
    <location>
        <begin position="248"/>
        <end position="273"/>
    </location>
</feature>
<proteinExistence type="predicted"/>
<keyword evidence="4" id="KW-0808">Transferase</keyword>
<keyword evidence="5 8" id="KW-0812">Transmembrane</keyword>
<evidence type="ECO:0000256" key="5">
    <source>
        <dbReference type="ARBA" id="ARBA00022692"/>
    </source>
</evidence>
<evidence type="ECO:0000256" key="6">
    <source>
        <dbReference type="ARBA" id="ARBA00022989"/>
    </source>
</evidence>
<dbReference type="InterPro" id="IPR038731">
    <property type="entry name" value="RgtA/B/C-like"/>
</dbReference>
<feature type="transmembrane region" description="Helical" evidence="8">
    <location>
        <begin position="330"/>
        <end position="349"/>
    </location>
</feature>
<feature type="transmembrane region" description="Helical" evidence="8">
    <location>
        <begin position="84"/>
        <end position="103"/>
    </location>
</feature>
<dbReference type="RefSeq" id="WP_280834458.1">
    <property type="nucleotide sequence ID" value="NZ_JARXVE010000008.1"/>
</dbReference>
<feature type="transmembrane region" description="Helical" evidence="8">
    <location>
        <begin position="304"/>
        <end position="321"/>
    </location>
</feature>
<organism evidence="10 11">
    <name type="scientific">Mycolicibacterium frederiksbergense</name>
    <dbReference type="NCBI Taxonomy" id="117567"/>
    <lineage>
        <taxon>Bacteria</taxon>
        <taxon>Bacillati</taxon>
        <taxon>Actinomycetota</taxon>
        <taxon>Actinomycetes</taxon>
        <taxon>Mycobacteriales</taxon>
        <taxon>Mycobacteriaceae</taxon>
        <taxon>Mycolicibacterium</taxon>
    </lineage>
</organism>
<evidence type="ECO:0000259" key="9">
    <source>
        <dbReference type="Pfam" id="PF13231"/>
    </source>
</evidence>
<protein>
    <recommendedName>
        <fullName evidence="9">Glycosyltransferase RgtA/B/C/D-like domain-containing protein</fullName>
    </recommendedName>
</protein>